<evidence type="ECO:0000313" key="7">
    <source>
        <dbReference type="Proteomes" id="UP000672032"/>
    </source>
</evidence>
<evidence type="ECO:0000313" key="6">
    <source>
        <dbReference type="EMBL" id="QSZ31003.1"/>
    </source>
</evidence>
<evidence type="ECO:0008006" key="8">
    <source>
        <dbReference type="Google" id="ProtNLM"/>
    </source>
</evidence>
<dbReference type="InterPro" id="IPR050360">
    <property type="entry name" value="MFS_Sugar_Transporters"/>
</dbReference>
<accession>A0A8A3NZP6</accession>
<evidence type="ECO:0000256" key="3">
    <source>
        <dbReference type="ARBA" id="ARBA00022989"/>
    </source>
</evidence>
<reference evidence="6" key="1">
    <citation type="submission" date="2020-10" db="EMBL/GenBank/DDBJ databases">
        <title>Genome Sequence of Monilinia vaccinii-corymbosi Sheds Light on Mummy Berry Disease Infection of Blueberry and Mating Type.</title>
        <authorList>
            <person name="Yow A.G."/>
            <person name="Zhang Y."/>
            <person name="Bansal K."/>
            <person name="Eacker S.M."/>
            <person name="Sullivan S."/>
            <person name="Liachko I."/>
            <person name="Cubeta M.A."/>
            <person name="Rollins J.A."/>
            <person name="Ashrafi H."/>
        </authorList>
    </citation>
    <scope>NUCLEOTIDE SEQUENCE</scope>
    <source>
        <strain evidence="6">RL-1</strain>
    </source>
</reference>
<dbReference type="Proteomes" id="UP000672032">
    <property type="component" value="Chromosome 2"/>
</dbReference>
<dbReference type="GO" id="GO:0005351">
    <property type="term" value="F:carbohydrate:proton symporter activity"/>
    <property type="evidence" value="ECO:0007669"/>
    <property type="project" value="TreeGrafter"/>
</dbReference>
<name>A0A8A3NZP6_9HELO</name>
<evidence type="ECO:0000256" key="5">
    <source>
        <dbReference type="SAM" id="Phobius"/>
    </source>
</evidence>
<gene>
    <name evidence="6" type="ORF">DSL72_000564</name>
</gene>
<dbReference type="Pfam" id="PF00083">
    <property type="entry name" value="Sugar_tr"/>
    <property type="match status" value="1"/>
</dbReference>
<evidence type="ECO:0000256" key="1">
    <source>
        <dbReference type="ARBA" id="ARBA00004141"/>
    </source>
</evidence>
<dbReference type="GO" id="GO:0016020">
    <property type="term" value="C:membrane"/>
    <property type="evidence" value="ECO:0007669"/>
    <property type="project" value="UniProtKB-SubCell"/>
</dbReference>
<dbReference type="PANTHER" id="PTHR48022:SF79">
    <property type="entry name" value="LACTOSE PERMEASE, PUTATIVE (AFU_ORTHOLOGUE AFUA_6G01860)-RELATED"/>
    <property type="match status" value="1"/>
</dbReference>
<feature type="transmembrane region" description="Helical" evidence="5">
    <location>
        <begin position="77"/>
        <end position="102"/>
    </location>
</feature>
<dbReference type="AlphaFoldDB" id="A0A8A3NZP6"/>
<protein>
    <recommendedName>
        <fullName evidence="8">Major facilitator superfamily (MFS) profile domain-containing protein</fullName>
    </recommendedName>
</protein>
<dbReference type="EMBL" id="CP063406">
    <property type="protein sequence ID" value="QSZ31003.1"/>
    <property type="molecule type" value="Genomic_DNA"/>
</dbReference>
<dbReference type="OrthoDB" id="6133115at2759"/>
<organism evidence="6 7">
    <name type="scientific">Monilinia vaccinii-corymbosi</name>
    <dbReference type="NCBI Taxonomy" id="61207"/>
    <lineage>
        <taxon>Eukaryota</taxon>
        <taxon>Fungi</taxon>
        <taxon>Dikarya</taxon>
        <taxon>Ascomycota</taxon>
        <taxon>Pezizomycotina</taxon>
        <taxon>Leotiomycetes</taxon>
        <taxon>Helotiales</taxon>
        <taxon>Sclerotiniaceae</taxon>
        <taxon>Monilinia</taxon>
    </lineage>
</organism>
<evidence type="ECO:0000256" key="2">
    <source>
        <dbReference type="ARBA" id="ARBA00022692"/>
    </source>
</evidence>
<keyword evidence="4 5" id="KW-0472">Membrane</keyword>
<dbReference type="InterPro" id="IPR005828">
    <property type="entry name" value="MFS_sugar_transport-like"/>
</dbReference>
<dbReference type="InterPro" id="IPR036259">
    <property type="entry name" value="MFS_trans_sf"/>
</dbReference>
<keyword evidence="2 5" id="KW-0812">Transmembrane</keyword>
<proteinExistence type="predicted"/>
<keyword evidence="3 5" id="KW-1133">Transmembrane helix</keyword>
<dbReference type="PANTHER" id="PTHR48022">
    <property type="entry name" value="PLASTIDIC GLUCOSE TRANSPORTER 4"/>
    <property type="match status" value="1"/>
</dbReference>
<evidence type="ECO:0000256" key="4">
    <source>
        <dbReference type="ARBA" id="ARBA00023136"/>
    </source>
</evidence>
<keyword evidence="7" id="KW-1185">Reference proteome</keyword>
<comment type="subcellular location">
    <subcellularLocation>
        <location evidence="1">Membrane</location>
        <topology evidence="1">Multi-pass membrane protein</topology>
    </subcellularLocation>
</comment>
<dbReference type="Gene3D" id="1.20.1250.20">
    <property type="entry name" value="MFS general substrate transporter like domains"/>
    <property type="match status" value="1"/>
</dbReference>
<feature type="non-terminal residue" evidence="6">
    <location>
        <position position="1"/>
    </location>
</feature>
<sequence>ILTCNIQSPRWLIANDRHEEALDIVTKYHGEGDRNSPLVQLELREMMEEISKTGADKRWWDFRELFESKEVRYRTMLTCAVALFGQWTGNGMFVYSFLFFFASA</sequence>